<reference evidence="3" key="1">
    <citation type="submission" date="2016-11" db="UniProtKB">
        <authorList>
            <consortium name="WormBaseParasite"/>
        </authorList>
    </citation>
    <scope>IDENTIFICATION</scope>
</reference>
<feature type="compositionally biased region" description="Polar residues" evidence="1">
    <location>
        <begin position="1"/>
        <end position="10"/>
    </location>
</feature>
<organism evidence="2 3">
    <name type="scientific">Macrostomum lignano</name>
    <dbReference type="NCBI Taxonomy" id="282301"/>
    <lineage>
        <taxon>Eukaryota</taxon>
        <taxon>Metazoa</taxon>
        <taxon>Spiralia</taxon>
        <taxon>Lophotrochozoa</taxon>
        <taxon>Platyhelminthes</taxon>
        <taxon>Rhabditophora</taxon>
        <taxon>Macrostomorpha</taxon>
        <taxon>Macrostomida</taxon>
        <taxon>Macrostomidae</taxon>
        <taxon>Macrostomum</taxon>
    </lineage>
</organism>
<sequence length="239" mass="25284">MALADSNSLINLAPAGPAKRRGPGLRRQRHLLGRLWRLCCSRGPAAQLSEAACSCAGPAPRTPEARGRSTSNLTARARPSAKRSTNPEKLSTAVRVDDDGGDDSGTGSTPVSEDLVRHPEPVPRAPSCQLCARTWCGGPHAAQGNCLIERGQRAYLNALQPSSLPMQYLIAAVAARLDIEVPLLDSQRPGYSRGCQAQRVQLTDRITDIDHPAGQSGDRGIPGSALFIAGSPGWLTKAK</sequence>
<proteinExistence type="predicted"/>
<protein>
    <submittedName>
        <fullName evidence="3">Uncharacterized protein</fullName>
    </submittedName>
</protein>
<evidence type="ECO:0000256" key="1">
    <source>
        <dbReference type="SAM" id="MobiDB-lite"/>
    </source>
</evidence>
<accession>A0A1I8FPR5</accession>
<name>A0A1I8FPR5_9PLAT</name>
<dbReference type="WBParaSite" id="maker-unitig_43582-snap-gene-0.2-mRNA-1">
    <property type="protein sequence ID" value="maker-unitig_43582-snap-gene-0.2-mRNA-1"/>
    <property type="gene ID" value="maker-unitig_43582-snap-gene-0.2"/>
</dbReference>
<feature type="region of interest" description="Disordered" evidence="1">
    <location>
        <begin position="54"/>
        <end position="120"/>
    </location>
</feature>
<keyword evidence="2" id="KW-1185">Reference proteome</keyword>
<dbReference type="Proteomes" id="UP000095280">
    <property type="component" value="Unplaced"/>
</dbReference>
<evidence type="ECO:0000313" key="3">
    <source>
        <dbReference type="WBParaSite" id="maker-unitig_43582-snap-gene-0.2-mRNA-1"/>
    </source>
</evidence>
<evidence type="ECO:0000313" key="2">
    <source>
        <dbReference type="Proteomes" id="UP000095280"/>
    </source>
</evidence>
<dbReference type="AlphaFoldDB" id="A0A1I8FPR5"/>
<feature type="region of interest" description="Disordered" evidence="1">
    <location>
        <begin position="1"/>
        <end position="24"/>
    </location>
</feature>